<accession>A0A1E3UQ25</accession>
<dbReference type="Proteomes" id="UP000094271">
    <property type="component" value="Unassembled WGS sequence"/>
</dbReference>
<evidence type="ECO:0000256" key="3">
    <source>
        <dbReference type="ARBA" id="ARBA00022475"/>
    </source>
</evidence>
<keyword evidence="2 7" id="KW-0813">Transport</keyword>
<dbReference type="Gene3D" id="1.10.3720.10">
    <property type="entry name" value="MetI-like"/>
    <property type="match status" value="1"/>
</dbReference>
<feature type="transmembrane region" description="Helical" evidence="7">
    <location>
        <begin position="109"/>
        <end position="128"/>
    </location>
</feature>
<dbReference type="InterPro" id="IPR035906">
    <property type="entry name" value="MetI-like_sf"/>
</dbReference>
<evidence type="ECO:0000256" key="2">
    <source>
        <dbReference type="ARBA" id="ARBA00022448"/>
    </source>
</evidence>
<dbReference type="Pfam" id="PF00528">
    <property type="entry name" value="BPD_transp_1"/>
    <property type="match status" value="1"/>
</dbReference>
<keyword evidence="4 7" id="KW-0812">Transmembrane</keyword>
<dbReference type="GO" id="GO:0005886">
    <property type="term" value="C:plasma membrane"/>
    <property type="evidence" value="ECO:0007669"/>
    <property type="project" value="UniProtKB-SubCell"/>
</dbReference>
<comment type="caution">
    <text evidence="9">The sequence shown here is derived from an EMBL/GenBank/DDBJ whole genome shotgun (WGS) entry which is preliminary data.</text>
</comment>
<keyword evidence="3" id="KW-1003">Cell membrane</keyword>
<dbReference type="AlphaFoldDB" id="A0A1E3UQ25"/>
<dbReference type="SUPFAM" id="SSF161098">
    <property type="entry name" value="MetI-like"/>
    <property type="match status" value="1"/>
</dbReference>
<dbReference type="PANTHER" id="PTHR43744:SF9">
    <property type="entry name" value="POLYGALACTURONAN_RHAMNOGALACTURONAN TRANSPORT SYSTEM PERMEASE PROTEIN YTCP"/>
    <property type="match status" value="1"/>
</dbReference>
<feature type="domain" description="ABC transmembrane type-1" evidence="8">
    <location>
        <begin position="73"/>
        <end position="261"/>
    </location>
</feature>
<dbReference type="EMBL" id="MEHA01000002">
    <property type="protein sequence ID" value="ODR55139.1"/>
    <property type="molecule type" value="Genomic_DNA"/>
</dbReference>
<gene>
    <name evidence="9" type="ORF">BEI59_04290</name>
</gene>
<dbReference type="OrthoDB" id="157184at2"/>
<evidence type="ECO:0000256" key="7">
    <source>
        <dbReference type="RuleBase" id="RU363032"/>
    </source>
</evidence>
<protein>
    <recommendedName>
        <fullName evidence="8">ABC transmembrane type-1 domain-containing protein</fullName>
    </recommendedName>
</protein>
<dbReference type="RefSeq" id="WP_069423450.1">
    <property type="nucleotide sequence ID" value="NZ_MEHA01000002.1"/>
</dbReference>
<feature type="transmembrane region" description="Helical" evidence="7">
    <location>
        <begin position="140"/>
        <end position="161"/>
    </location>
</feature>
<feature type="transmembrane region" description="Helical" evidence="7">
    <location>
        <begin position="12"/>
        <end position="36"/>
    </location>
</feature>
<comment type="subcellular location">
    <subcellularLocation>
        <location evidence="1 7">Cell membrane</location>
        <topology evidence="1 7">Multi-pass membrane protein</topology>
    </subcellularLocation>
</comment>
<keyword evidence="6 7" id="KW-0472">Membrane</keyword>
<dbReference type="CDD" id="cd06261">
    <property type="entry name" value="TM_PBP2"/>
    <property type="match status" value="1"/>
</dbReference>
<feature type="transmembrane region" description="Helical" evidence="7">
    <location>
        <begin position="182"/>
        <end position="207"/>
    </location>
</feature>
<evidence type="ECO:0000256" key="1">
    <source>
        <dbReference type="ARBA" id="ARBA00004651"/>
    </source>
</evidence>
<evidence type="ECO:0000256" key="5">
    <source>
        <dbReference type="ARBA" id="ARBA00022989"/>
    </source>
</evidence>
<organism evidence="9 10">
    <name type="scientific">Eisenbergiella tayi</name>
    <dbReference type="NCBI Taxonomy" id="1432052"/>
    <lineage>
        <taxon>Bacteria</taxon>
        <taxon>Bacillati</taxon>
        <taxon>Bacillota</taxon>
        <taxon>Clostridia</taxon>
        <taxon>Lachnospirales</taxon>
        <taxon>Lachnospiraceae</taxon>
        <taxon>Eisenbergiella</taxon>
    </lineage>
</organism>
<evidence type="ECO:0000256" key="6">
    <source>
        <dbReference type="ARBA" id="ARBA00023136"/>
    </source>
</evidence>
<feature type="transmembrane region" description="Helical" evidence="7">
    <location>
        <begin position="73"/>
        <end position="97"/>
    </location>
</feature>
<evidence type="ECO:0000259" key="8">
    <source>
        <dbReference type="PROSITE" id="PS50928"/>
    </source>
</evidence>
<dbReference type="GO" id="GO:0055085">
    <property type="term" value="P:transmembrane transport"/>
    <property type="evidence" value="ECO:0007669"/>
    <property type="project" value="InterPro"/>
</dbReference>
<dbReference type="InterPro" id="IPR000515">
    <property type="entry name" value="MetI-like"/>
</dbReference>
<dbReference type="PROSITE" id="PS50928">
    <property type="entry name" value="ABC_TM1"/>
    <property type="match status" value="1"/>
</dbReference>
<keyword evidence="5 7" id="KW-1133">Transmembrane helix</keyword>
<evidence type="ECO:0000313" key="9">
    <source>
        <dbReference type="EMBL" id="ODR55139.1"/>
    </source>
</evidence>
<evidence type="ECO:0000256" key="4">
    <source>
        <dbReference type="ARBA" id="ARBA00022692"/>
    </source>
</evidence>
<proteinExistence type="inferred from homology"/>
<evidence type="ECO:0000313" key="10">
    <source>
        <dbReference type="Proteomes" id="UP000094271"/>
    </source>
</evidence>
<sequence length="294" mass="33440">MSRDLKRLPKIVIYLVLILICCICVIPIITVVSISLSSDLTIMKEGYGILPKDFTTEAYRYVFKDWVSIIRSYGVSLFVTVFGCAAGLILNALMAYVLSRHDYAYRKQLTLVLTIPMVLNGGLVPTYIWLTKYMHLKNTIWVMIVPMLVVPWFIILLRTFFSQIPYSLIEAATVDGAGEMTIFARIILPLSKPALATVGMFITLNYWNDWFLPLMYIDKRELYNLQYRLYIMMRDVQEMIKNSAMSGMGISVADIPTESMRMAMCVVAAGPMLMVFPFFQKYFVKGLTVGGVKG</sequence>
<reference evidence="9 10" key="1">
    <citation type="submission" date="2016-08" db="EMBL/GenBank/DDBJ databases">
        <authorList>
            <person name="Seilhamer J.J."/>
        </authorList>
    </citation>
    <scope>NUCLEOTIDE SEQUENCE [LARGE SCALE GENOMIC DNA]</scope>
    <source>
        <strain evidence="9 10">NML150140-1</strain>
    </source>
</reference>
<dbReference type="PANTHER" id="PTHR43744">
    <property type="entry name" value="ABC TRANSPORTER PERMEASE PROTEIN MG189-RELATED-RELATED"/>
    <property type="match status" value="1"/>
</dbReference>
<name>A0A1E3UQ25_9FIRM</name>
<feature type="transmembrane region" description="Helical" evidence="7">
    <location>
        <begin position="260"/>
        <end position="279"/>
    </location>
</feature>
<comment type="similarity">
    <text evidence="7">Belongs to the binding-protein-dependent transport system permease family.</text>
</comment>